<feature type="transmembrane region" description="Helical" evidence="3">
    <location>
        <begin position="356"/>
        <end position="380"/>
    </location>
</feature>
<dbReference type="Pfam" id="PF00990">
    <property type="entry name" value="GGDEF"/>
    <property type="match status" value="1"/>
</dbReference>
<dbReference type="RefSeq" id="WP_147158914.1">
    <property type="nucleotide sequence ID" value="NZ_BJYR01000009.1"/>
</dbReference>
<comment type="catalytic activity">
    <reaction evidence="2">
        <text>2 GTP = 3',3'-c-di-GMP + 2 diphosphate</text>
        <dbReference type="Rhea" id="RHEA:24898"/>
        <dbReference type="ChEBI" id="CHEBI:33019"/>
        <dbReference type="ChEBI" id="CHEBI:37565"/>
        <dbReference type="ChEBI" id="CHEBI:58805"/>
        <dbReference type="EC" id="2.7.7.65"/>
    </reaction>
</comment>
<feature type="transmembrane region" description="Helical" evidence="3">
    <location>
        <begin position="168"/>
        <end position="189"/>
    </location>
</feature>
<dbReference type="Gene3D" id="3.30.70.270">
    <property type="match status" value="1"/>
</dbReference>
<feature type="transmembrane region" description="Helical" evidence="3">
    <location>
        <begin position="201"/>
        <end position="223"/>
    </location>
</feature>
<feature type="transmembrane region" description="Helical" evidence="3">
    <location>
        <begin position="324"/>
        <end position="344"/>
    </location>
</feature>
<feature type="transmembrane region" description="Helical" evidence="3">
    <location>
        <begin position="235"/>
        <end position="257"/>
    </location>
</feature>
<dbReference type="GO" id="GO:0052621">
    <property type="term" value="F:diguanylate cyclase activity"/>
    <property type="evidence" value="ECO:0007669"/>
    <property type="project" value="UniProtKB-EC"/>
</dbReference>
<dbReference type="GO" id="GO:0005886">
    <property type="term" value="C:plasma membrane"/>
    <property type="evidence" value="ECO:0007669"/>
    <property type="project" value="TreeGrafter"/>
</dbReference>
<dbReference type="EMBL" id="BJYR01000009">
    <property type="protein sequence ID" value="GEN99578.1"/>
    <property type="molecule type" value="Genomic_DNA"/>
</dbReference>
<dbReference type="InterPro" id="IPR043128">
    <property type="entry name" value="Rev_trsase/Diguanyl_cyclase"/>
</dbReference>
<dbReference type="AlphaFoldDB" id="A0A512AIQ2"/>
<gene>
    <name evidence="6" type="ORF">NSE01_14110</name>
</gene>
<evidence type="ECO:0000256" key="3">
    <source>
        <dbReference type="SAM" id="Phobius"/>
    </source>
</evidence>
<name>A0A512AIQ2_9SPHN</name>
<dbReference type="SUPFAM" id="SSF55073">
    <property type="entry name" value="Nucleotide cyclase"/>
    <property type="match status" value="1"/>
</dbReference>
<sequence>MDWIWRRIVLFGLVATLSGLFGMPAAAAPIVASQTCHASADATETYADLRRAPDRWVCTDSEYDIGPESLFLRYRLTDPVKPRAQSLVTHASPFRAITIWVVDEGGAVRTGRYLSTSVQHLIDGPMMVLPLPQTPARPRLVTMRIDGPWNKTIASEARLDSAPEGTGWDMGVVVAMAAICGMLVVPLLLNFGFYIVLRRPFVLWHVVMVGLMLVESVIGTGFIHIATDLDAATEISINSLCFGAVAGAGLMFLVTFLEPDALSPWLRRLLIASAPVVMCGGLFTALQIEALRPHSALGVYSGISLAIVLIFIGITDAWRRGSKLVSFLMVGWSPTLLVGVYRIGSYILPHARPTESVVIFQLALAAEVLANSLGIVIRFLELRRERDFAHARAIELEGVAGRDALTGLWNRHSIERRFNDLFQLGYRTMAVIDLDHFKRINDRHGHAVGDSVLKVVASVLGEDDDACAIRMGGEEFLLLLRGSGAAERAERCRRALSTRIATAVPGLGHVVTASMGVVEHDLSGNLDVEFAVLYSHCDRLLYEAKRLGRNRTMRERLTGFTPDQQVRTA</sequence>
<dbReference type="GO" id="GO:0043709">
    <property type="term" value="P:cell adhesion involved in single-species biofilm formation"/>
    <property type="evidence" value="ECO:0007669"/>
    <property type="project" value="TreeGrafter"/>
</dbReference>
<dbReference type="CDD" id="cd01949">
    <property type="entry name" value="GGDEF"/>
    <property type="match status" value="1"/>
</dbReference>
<evidence type="ECO:0000259" key="5">
    <source>
        <dbReference type="PROSITE" id="PS50887"/>
    </source>
</evidence>
<protein>
    <recommendedName>
        <fullName evidence="1">diguanylate cyclase</fullName>
        <ecNumber evidence="1">2.7.7.65</ecNumber>
    </recommendedName>
</protein>
<dbReference type="Proteomes" id="UP000321464">
    <property type="component" value="Unassembled WGS sequence"/>
</dbReference>
<dbReference type="PANTHER" id="PTHR45138">
    <property type="entry name" value="REGULATORY COMPONENTS OF SENSORY TRANSDUCTION SYSTEM"/>
    <property type="match status" value="1"/>
</dbReference>
<evidence type="ECO:0000313" key="6">
    <source>
        <dbReference type="EMBL" id="GEN99578.1"/>
    </source>
</evidence>
<keyword evidence="7" id="KW-1185">Reference proteome</keyword>
<feature type="transmembrane region" description="Helical" evidence="3">
    <location>
        <begin position="269"/>
        <end position="288"/>
    </location>
</feature>
<reference evidence="6 7" key="1">
    <citation type="submission" date="2019-07" db="EMBL/GenBank/DDBJ databases">
        <title>Whole genome shotgun sequence of Novosphingobium sediminis NBRC 106119.</title>
        <authorList>
            <person name="Hosoyama A."/>
            <person name="Uohara A."/>
            <person name="Ohji S."/>
            <person name="Ichikawa N."/>
        </authorList>
    </citation>
    <scope>NUCLEOTIDE SEQUENCE [LARGE SCALE GENOMIC DNA]</scope>
    <source>
        <strain evidence="6 7">NBRC 106119</strain>
    </source>
</reference>
<dbReference type="PROSITE" id="PS50887">
    <property type="entry name" value="GGDEF"/>
    <property type="match status" value="1"/>
</dbReference>
<dbReference type="GO" id="GO:1902201">
    <property type="term" value="P:negative regulation of bacterial-type flagellum-dependent cell motility"/>
    <property type="evidence" value="ECO:0007669"/>
    <property type="project" value="TreeGrafter"/>
</dbReference>
<evidence type="ECO:0000256" key="2">
    <source>
        <dbReference type="ARBA" id="ARBA00034247"/>
    </source>
</evidence>
<feature type="signal peptide" evidence="4">
    <location>
        <begin position="1"/>
        <end position="27"/>
    </location>
</feature>
<dbReference type="PANTHER" id="PTHR45138:SF9">
    <property type="entry name" value="DIGUANYLATE CYCLASE DGCM-RELATED"/>
    <property type="match status" value="1"/>
</dbReference>
<dbReference type="InterPro" id="IPR011623">
    <property type="entry name" value="7TMR_DISM_rcpt_extracell_dom1"/>
</dbReference>
<keyword evidence="3" id="KW-0472">Membrane</keyword>
<keyword evidence="3" id="KW-0812">Transmembrane</keyword>
<feature type="domain" description="GGDEF" evidence="5">
    <location>
        <begin position="425"/>
        <end position="557"/>
    </location>
</feature>
<accession>A0A512AIQ2</accession>
<feature type="chain" id="PRO_5021884577" description="diguanylate cyclase" evidence="4">
    <location>
        <begin position="28"/>
        <end position="569"/>
    </location>
</feature>
<organism evidence="6 7">
    <name type="scientific">Novosphingobium sediminis</name>
    <dbReference type="NCBI Taxonomy" id="707214"/>
    <lineage>
        <taxon>Bacteria</taxon>
        <taxon>Pseudomonadati</taxon>
        <taxon>Pseudomonadota</taxon>
        <taxon>Alphaproteobacteria</taxon>
        <taxon>Sphingomonadales</taxon>
        <taxon>Sphingomonadaceae</taxon>
        <taxon>Novosphingobium</taxon>
    </lineage>
</organism>
<keyword evidence="4" id="KW-0732">Signal</keyword>
<comment type="caution">
    <text evidence="6">The sequence shown here is derived from an EMBL/GenBank/DDBJ whole genome shotgun (WGS) entry which is preliminary data.</text>
</comment>
<feature type="transmembrane region" description="Helical" evidence="3">
    <location>
        <begin position="294"/>
        <end position="312"/>
    </location>
</feature>
<dbReference type="NCBIfam" id="TIGR00254">
    <property type="entry name" value="GGDEF"/>
    <property type="match status" value="1"/>
</dbReference>
<dbReference type="InterPro" id="IPR050469">
    <property type="entry name" value="Diguanylate_Cyclase"/>
</dbReference>
<keyword evidence="3" id="KW-1133">Transmembrane helix</keyword>
<dbReference type="Pfam" id="PF07695">
    <property type="entry name" value="7TMR-DISM_7TM"/>
    <property type="match status" value="1"/>
</dbReference>
<dbReference type="SMART" id="SM00267">
    <property type="entry name" value="GGDEF"/>
    <property type="match status" value="1"/>
</dbReference>
<proteinExistence type="predicted"/>
<dbReference type="OrthoDB" id="9759607at2"/>
<evidence type="ECO:0000313" key="7">
    <source>
        <dbReference type="Proteomes" id="UP000321464"/>
    </source>
</evidence>
<evidence type="ECO:0000256" key="1">
    <source>
        <dbReference type="ARBA" id="ARBA00012528"/>
    </source>
</evidence>
<dbReference type="InterPro" id="IPR000160">
    <property type="entry name" value="GGDEF_dom"/>
</dbReference>
<dbReference type="EC" id="2.7.7.65" evidence="1"/>
<dbReference type="InterPro" id="IPR029787">
    <property type="entry name" value="Nucleotide_cyclase"/>
</dbReference>
<evidence type="ECO:0000256" key="4">
    <source>
        <dbReference type="SAM" id="SignalP"/>
    </source>
</evidence>